<dbReference type="GO" id="GO:0004252">
    <property type="term" value="F:serine-type endopeptidase activity"/>
    <property type="evidence" value="ECO:0000318"/>
    <property type="project" value="GO_Central"/>
</dbReference>
<dbReference type="PROSITE" id="PS00135">
    <property type="entry name" value="TRYPSIN_SER"/>
    <property type="match status" value="1"/>
</dbReference>
<dbReference type="InterPro" id="IPR001314">
    <property type="entry name" value="Peptidase_S1A"/>
</dbReference>
<dbReference type="PANTHER" id="PTHR24256">
    <property type="entry name" value="TRYPTASE-RELATED"/>
    <property type="match status" value="1"/>
</dbReference>
<dbReference type="EMBL" id="AMQM01003487">
    <property type="status" value="NOT_ANNOTATED_CDS"/>
    <property type="molecule type" value="Genomic_DNA"/>
</dbReference>
<evidence type="ECO:0000313" key="6">
    <source>
        <dbReference type="Proteomes" id="UP000015101"/>
    </source>
</evidence>
<reference evidence="5" key="3">
    <citation type="submission" date="2015-06" db="UniProtKB">
        <authorList>
            <consortium name="EnsemblMetazoa"/>
        </authorList>
    </citation>
    <scope>IDENTIFICATION</scope>
</reference>
<dbReference type="Pfam" id="PF00089">
    <property type="entry name" value="Trypsin"/>
    <property type="match status" value="1"/>
</dbReference>
<dbReference type="InterPro" id="IPR009003">
    <property type="entry name" value="Peptidase_S1_PA"/>
</dbReference>
<dbReference type="GeneID" id="20203119"/>
<comment type="similarity">
    <text evidence="2">Belongs to the peptidase S1 family. CLIP subfamily.</text>
</comment>
<protein>
    <recommendedName>
        <fullName evidence="3">Peptidase S1 domain-containing protein</fullName>
    </recommendedName>
</protein>
<dbReference type="EnsemblMetazoa" id="HelroT170197">
    <property type="protein sequence ID" value="HelroP170197"/>
    <property type="gene ID" value="HelroG170197"/>
</dbReference>
<evidence type="ECO:0000313" key="4">
    <source>
        <dbReference type="EMBL" id="ESO07666.1"/>
    </source>
</evidence>
<evidence type="ECO:0000313" key="5">
    <source>
        <dbReference type="EnsemblMetazoa" id="HelroP170197"/>
    </source>
</evidence>
<dbReference type="RefSeq" id="XP_009014277.1">
    <property type="nucleotide sequence ID" value="XM_009016029.1"/>
</dbReference>
<reference evidence="4 6" key="2">
    <citation type="journal article" date="2013" name="Nature">
        <title>Insights into bilaterian evolution from three spiralian genomes.</title>
        <authorList>
            <person name="Simakov O."/>
            <person name="Marletaz F."/>
            <person name="Cho S.J."/>
            <person name="Edsinger-Gonzales E."/>
            <person name="Havlak P."/>
            <person name="Hellsten U."/>
            <person name="Kuo D.H."/>
            <person name="Larsson T."/>
            <person name="Lv J."/>
            <person name="Arendt D."/>
            <person name="Savage R."/>
            <person name="Osoegawa K."/>
            <person name="de Jong P."/>
            <person name="Grimwood J."/>
            <person name="Chapman J.A."/>
            <person name="Shapiro H."/>
            <person name="Aerts A."/>
            <person name="Otillar R.P."/>
            <person name="Terry A.Y."/>
            <person name="Boore J.L."/>
            <person name="Grigoriev I.V."/>
            <person name="Lindberg D.R."/>
            <person name="Seaver E.C."/>
            <person name="Weisblat D.A."/>
            <person name="Putnam N.H."/>
            <person name="Rokhsar D.S."/>
        </authorList>
    </citation>
    <scope>NUCLEOTIDE SEQUENCE</scope>
</reference>
<organism evidence="5 6">
    <name type="scientific">Helobdella robusta</name>
    <name type="common">Californian leech</name>
    <dbReference type="NCBI Taxonomy" id="6412"/>
    <lineage>
        <taxon>Eukaryota</taxon>
        <taxon>Metazoa</taxon>
        <taxon>Spiralia</taxon>
        <taxon>Lophotrochozoa</taxon>
        <taxon>Annelida</taxon>
        <taxon>Clitellata</taxon>
        <taxon>Hirudinea</taxon>
        <taxon>Rhynchobdellida</taxon>
        <taxon>Glossiphoniidae</taxon>
        <taxon>Helobdella</taxon>
    </lineage>
</organism>
<dbReference type="SUPFAM" id="SSF50494">
    <property type="entry name" value="Trypsin-like serine proteases"/>
    <property type="match status" value="1"/>
</dbReference>
<evidence type="ECO:0000259" key="3">
    <source>
        <dbReference type="PROSITE" id="PS50240"/>
    </source>
</evidence>
<dbReference type="InParanoid" id="T1F2S0"/>
<keyword evidence="1" id="KW-1015">Disulfide bond</keyword>
<reference evidence="6" key="1">
    <citation type="submission" date="2012-12" db="EMBL/GenBank/DDBJ databases">
        <authorList>
            <person name="Hellsten U."/>
            <person name="Grimwood J."/>
            <person name="Chapman J.A."/>
            <person name="Shapiro H."/>
            <person name="Aerts A."/>
            <person name="Otillar R.P."/>
            <person name="Terry A.Y."/>
            <person name="Boore J.L."/>
            <person name="Simakov O."/>
            <person name="Marletaz F."/>
            <person name="Cho S.-J."/>
            <person name="Edsinger-Gonzales E."/>
            <person name="Havlak P."/>
            <person name="Kuo D.-H."/>
            <person name="Larsson T."/>
            <person name="Lv J."/>
            <person name="Arendt D."/>
            <person name="Savage R."/>
            <person name="Osoegawa K."/>
            <person name="de Jong P."/>
            <person name="Lindberg D.R."/>
            <person name="Seaver E.C."/>
            <person name="Weisblat D.A."/>
            <person name="Putnam N.H."/>
            <person name="Grigoriev I.V."/>
            <person name="Rokhsar D.S."/>
        </authorList>
    </citation>
    <scope>NUCLEOTIDE SEQUENCE</scope>
</reference>
<dbReference type="GO" id="GO:0006508">
    <property type="term" value="P:proteolysis"/>
    <property type="evidence" value="ECO:0000318"/>
    <property type="project" value="GO_Central"/>
</dbReference>
<name>T1F2S0_HELRO</name>
<dbReference type="PRINTS" id="PR00722">
    <property type="entry name" value="CHYMOTRYPSIN"/>
</dbReference>
<dbReference type="KEGG" id="hro:HELRODRAFT_170197"/>
<evidence type="ECO:0000256" key="2">
    <source>
        <dbReference type="ARBA" id="ARBA00024195"/>
    </source>
</evidence>
<dbReference type="CTD" id="20203119"/>
<dbReference type="EMBL" id="KB096183">
    <property type="protein sequence ID" value="ESO07666.1"/>
    <property type="molecule type" value="Genomic_DNA"/>
</dbReference>
<dbReference type="HOGENOM" id="CLU_1483550_0_0_1"/>
<evidence type="ECO:0000256" key="1">
    <source>
        <dbReference type="ARBA" id="ARBA00023157"/>
    </source>
</evidence>
<dbReference type="Gene3D" id="2.40.10.10">
    <property type="entry name" value="Trypsin-like serine proteases"/>
    <property type="match status" value="1"/>
</dbReference>
<dbReference type="InterPro" id="IPR043504">
    <property type="entry name" value="Peptidase_S1_PA_chymotrypsin"/>
</dbReference>
<dbReference type="InterPro" id="IPR051487">
    <property type="entry name" value="Ser/Thr_Proteases_Immune/Dev"/>
</dbReference>
<feature type="domain" description="Peptidase S1" evidence="3">
    <location>
        <begin position="1"/>
        <end position="182"/>
    </location>
</feature>
<dbReference type="InterPro" id="IPR001254">
    <property type="entry name" value="Trypsin_dom"/>
</dbReference>
<gene>
    <name evidence="5" type="primary">20203119</name>
    <name evidence="4" type="ORF">HELRODRAFT_170197</name>
</gene>
<dbReference type="Proteomes" id="UP000015101">
    <property type="component" value="Unassembled WGS sequence"/>
</dbReference>
<keyword evidence="6" id="KW-1185">Reference proteome</keyword>
<dbReference type="OrthoDB" id="6160746at2759"/>
<dbReference type="SMART" id="SM00020">
    <property type="entry name" value="Tryp_SPc"/>
    <property type="match status" value="1"/>
</dbReference>
<dbReference type="InterPro" id="IPR033116">
    <property type="entry name" value="TRYPSIN_SER"/>
</dbReference>
<dbReference type="AlphaFoldDB" id="T1F2S0"/>
<accession>T1F2S0</accession>
<dbReference type="PROSITE" id="PS50240">
    <property type="entry name" value="TRYPSIN_DOM"/>
    <property type="match status" value="1"/>
</dbReference>
<dbReference type="STRING" id="6412.T1F2S0"/>
<proteinExistence type="inferred from homology"/>
<dbReference type="eggNOG" id="KOG3627">
    <property type="taxonomic scope" value="Eukaryota"/>
</dbReference>
<sequence length="182" mass="20558">MSGKLNFSTETKARIAECTIHLGSVYKFDDSWERFTIETVFLHKDNDRSSLLNDIALVKLRKKVRFSHYIQPICLPRASTSTVLNNLCISSGFGYTLKNVGSNRMLKIRMSILQCNERWDVICIGAYENLIVQGISNICKGDSGGPFSCKSVTEDRWTLYGIHSYVAGFEKTQLGINMRAND</sequence>